<comment type="caution">
    <text evidence="2">The sequence shown here is derived from an EMBL/GenBank/DDBJ whole genome shotgun (WGS) entry which is preliminary data.</text>
</comment>
<gene>
    <name evidence="2" type="ORF">ACFS27_03285</name>
</gene>
<keyword evidence="3" id="KW-1185">Reference proteome</keyword>
<accession>A0ABW5VLM7</accession>
<evidence type="ECO:0000256" key="1">
    <source>
        <dbReference type="SAM" id="MobiDB-lite"/>
    </source>
</evidence>
<protein>
    <submittedName>
        <fullName evidence="2">Uncharacterized protein</fullName>
    </submittedName>
</protein>
<dbReference type="RefSeq" id="WP_377180307.1">
    <property type="nucleotide sequence ID" value="NZ_JBHUOG010000001.1"/>
</dbReference>
<sequence length="156" mass="16848">MTDTLFELPNPPAAPPGPPDTPCWVTAYETTTGGAATLAGGKALPRPCPTCRAWCLTGYDSNLCAFQAWATPAALTPQLEAAALILQRTTYRVWGRPGSYELTVRYVPGLHLPGRYPTANECTVIAAHVCNSPPLSDQWIRTAPPKQRIDLTDIPF</sequence>
<evidence type="ECO:0000313" key="3">
    <source>
        <dbReference type="Proteomes" id="UP001597479"/>
    </source>
</evidence>
<feature type="compositionally biased region" description="Pro residues" evidence="1">
    <location>
        <begin position="9"/>
        <end position="20"/>
    </location>
</feature>
<name>A0ABW5VLM7_9MICO</name>
<proteinExistence type="predicted"/>
<reference evidence="3" key="1">
    <citation type="journal article" date="2019" name="Int. J. Syst. Evol. Microbiol.">
        <title>The Global Catalogue of Microorganisms (GCM) 10K type strain sequencing project: providing services to taxonomists for standard genome sequencing and annotation.</title>
        <authorList>
            <consortium name="The Broad Institute Genomics Platform"/>
            <consortium name="The Broad Institute Genome Sequencing Center for Infectious Disease"/>
            <person name="Wu L."/>
            <person name="Ma J."/>
        </authorList>
    </citation>
    <scope>NUCLEOTIDE SEQUENCE [LARGE SCALE GENOMIC DNA]</scope>
    <source>
        <strain evidence="3">CCM 7044</strain>
    </source>
</reference>
<dbReference type="Proteomes" id="UP001597479">
    <property type="component" value="Unassembled WGS sequence"/>
</dbReference>
<feature type="region of interest" description="Disordered" evidence="1">
    <location>
        <begin position="1"/>
        <end position="20"/>
    </location>
</feature>
<organism evidence="2 3">
    <name type="scientific">Promicromonospora vindobonensis</name>
    <dbReference type="NCBI Taxonomy" id="195748"/>
    <lineage>
        <taxon>Bacteria</taxon>
        <taxon>Bacillati</taxon>
        <taxon>Actinomycetota</taxon>
        <taxon>Actinomycetes</taxon>
        <taxon>Micrococcales</taxon>
        <taxon>Promicromonosporaceae</taxon>
        <taxon>Promicromonospora</taxon>
    </lineage>
</organism>
<dbReference type="EMBL" id="JBHUOG010000001">
    <property type="protein sequence ID" value="MFD2792564.1"/>
    <property type="molecule type" value="Genomic_DNA"/>
</dbReference>
<evidence type="ECO:0000313" key="2">
    <source>
        <dbReference type="EMBL" id="MFD2792564.1"/>
    </source>
</evidence>